<dbReference type="Gene3D" id="3.90.950.20">
    <property type="entry name" value="CinA-like"/>
    <property type="match status" value="1"/>
</dbReference>
<sequence length="181" mass="18441">MNTLSTYVGLEDHKVAELLRALASKSLTVSVAESLTGGLMLAVLTEIPGASAVIRGGLVVYATDLKHQLAGVDSHLLDRVGAVDADVALALAAGTRRRCQSSIGIGLTGVAGPDPQDGKAVGTVFVALSMAADCDGSVQPREGHYSRVLELAADGTRADIRAAAVRSAIQLLAGLTQSQPA</sequence>
<reference evidence="2 3" key="2">
    <citation type="submission" date="2018-12" db="EMBL/GenBank/DDBJ databases">
        <title>Nakamurella antarcticus sp. nov., isolated from Antarctica South Shetland Islands soil.</title>
        <authorList>
            <person name="Peng F."/>
        </authorList>
    </citation>
    <scope>NUCLEOTIDE SEQUENCE [LARGE SCALE GENOMIC DNA]</scope>
    <source>
        <strain evidence="2 3">S14-144</strain>
    </source>
</reference>
<gene>
    <name evidence="2" type="ORF">EH165_07115</name>
</gene>
<evidence type="ECO:0000259" key="1">
    <source>
        <dbReference type="Pfam" id="PF02464"/>
    </source>
</evidence>
<proteinExistence type="predicted"/>
<dbReference type="Proteomes" id="UP000268084">
    <property type="component" value="Chromosome"/>
</dbReference>
<protein>
    <submittedName>
        <fullName evidence="2">CinA family protein</fullName>
    </submittedName>
</protein>
<name>A0A3G8ZVA8_9ACTN</name>
<dbReference type="EMBL" id="CP034170">
    <property type="protein sequence ID" value="AZI57946.1"/>
    <property type="molecule type" value="Genomic_DNA"/>
</dbReference>
<keyword evidence="3" id="KW-1185">Reference proteome</keyword>
<dbReference type="NCBIfam" id="TIGR00199">
    <property type="entry name" value="PncC_domain"/>
    <property type="match status" value="1"/>
</dbReference>
<dbReference type="AlphaFoldDB" id="A0A3G8ZVA8"/>
<evidence type="ECO:0000313" key="3">
    <source>
        <dbReference type="Proteomes" id="UP000268084"/>
    </source>
</evidence>
<dbReference type="OrthoDB" id="1253990at2"/>
<reference evidence="2 3" key="1">
    <citation type="submission" date="2018-11" db="EMBL/GenBank/DDBJ databases">
        <authorList>
            <person name="Da X."/>
        </authorList>
    </citation>
    <scope>NUCLEOTIDE SEQUENCE [LARGE SCALE GENOMIC DNA]</scope>
    <source>
        <strain evidence="2 3">S14-144</strain>
    </source>
</reference>
<dbReference type="InterPro" id="IPR008136">
    <property type="entry name" value="CinA_C"/>
</dbReference>
<dbReference type="Pfam" id="PF02464">
    <property type="entry name" value="CinA"/>
    <property type="match status" value="1"/>
</dbReference>
<organism evidence="2 3">
    <name type="scientific">Nakamurella antarctica</name>
    <dbReference type="NCBI Taxonomy" id="1902245"/>
    <lineage>
        <taxon>Bacteria</taxon>
        <taxon>Bacillati</taxon>
        <taxon>Actinomycetota</taxon>
        <taxon>Actinomycetes</taxon>
        <taxon>Nakamurellales</taxon>
        <taxon>Nakamurellaceae</taxon>
        <taxon>Nakamurella</taxon>
    </lineage>
</organism>
<dbReference type="InterPro" id="IPR036653">
    <property type="entry name" value="CinA-like_C"/>
</dbReference>
<accession>A0A3G8ZVA8</accession>
<dbReference type="KEGG" id="nak:EH165_07115"/>
<dbReference type="RefSeq" id="WP_124798826.1">
    <property type="nucleotide sequence ID" value="NZ_CP034170.1"/>
</dbReference>
<evidence type="ECO:0000313" key="2">
    <source>
        <dbReference type="EMBL" id="AZI57946.1"/>
    </source>
</evidence>
<dbReference type="SUPFAM" id="SSF142433">
    <property type="entry name" value="CinA-like"/>
    <property type="match status" value="1"/>
</dbReference>
<feature type="domain" description="CinA C-terminal" evidence="1">
    <location>
        <begin position="16"/>
        <end position="173"/>
    </location>
</feature>